<reference evidence="3 4" key="1">
    <citation type="submission" date="2021-06" db="EMBL/GenBank/DDBJ databases">
        <authorList>
            <person name="Sun Q."/>
            <person name="Li D."/>
        </authorList>
    </citation>
    <scope>NUCLEOTIDE SEQUENCE [LARGE SCALE GENOMIC DNA]</scope>
    <source>
        <strain evidence="3 4">MSJ-5</strain>
    </source>
</reference>
<dbReference type="PANTHER" id="PTHR33941">
    <property type="entry name" value="PROPANEDIOL UTILIZATION PROTEIN PDUA"/>
    <property type="match status" value="1"/>
</dbReference>
<dbReference type="SMART" id="SM00877">
    <property type="entry name" value="BMC"/>
    <property type="match status" value="1"/>
</dbReference>
<organism evidence="3 4">
    <name type="scientific">Alkaliphilus flagellatus</name>
    <dbReference type="NCBI Taxonomy" id="2841507"/>
    <lineage>
        <taxon>Bacteria</taxon>
        <taxon>Bacillati</taxon>
        <taxon>Bacillota</taxon>
        <taxon>Clostridia</taxon>
        <taxon>Peptostreptococcales</taxon>
        <taxon>Natronincolaceae</taxon>
        <taxon>Alkaliphilus</taxon>
    </lineage>
</organism>
<dbReference type="PROSITE" id="PS51930">
    <property type="entry name" value="BMC_2"/>
    <property type="match status" value="1"/>
</dbReference>
<feature type="domain" description="BMC" evidence="2">
    <location>
        <begin position="5"/>
        <end position="89"/>
    </location>
</feature>
<dbReference type="Proteomes" id="UP000779508">
    <property type="component" value="Unassembled WGS sequence"/>
</dbReference>
<evidence type="ECO:0000313" key="3">
    <source>
        <dbReference type="EMBL" id="MBU5676176.1"/>
    </source>
</evidence>
<name>A0ABS6G110_9FIRM</name>
<proteinExistence type="inferred from homology"/>
<keyword evidence="4" id="KW-1185">Reference proteome</keyword>
<dbReference type="EMBL" id="JAHLQK010000002">
    <property type="protein sequence ID" value="MBU5676176.1"/>
    <property type="molecule type" value="Genomic_DNA"/>
</dbReference>
<evidence type="ECO:0000313" key="4">
    <source>
        <dbReference type="Proteomes" id="UP000779508"/>
    </source>
</evidence>
<dbReference type="CDD" id="cd07045">
    <property type="entry name" value="BMC_CcmK_like"/>
    <property type="match status" value="1"/>
</dbReference>
<protein>
    <submittedName>
        <fullName evidence="3">BMC domain-containing protein</fullName>
    </submittedName>
</protein>
<dbReference type="Pfam" id="PF00936">
    <property type="entry name" value="BMC"/>
    <property type="match status" value="1"/>
</dbReference>
<dbReference type="PANTHER" id="PTHR33941:SF11">
    <property type="entry name" value="BACTERIAL MICROCOMPARTMENT SHELL PROTEIN PDUJ"/>
    <property type="match status" value="1"/>
</dbReference>
<accession>A0ABS6G110</accession>
<dbReference type="InterPro" id="IPR050575">
    <property type="entry name" value="BMC_shell"/>
</dbReference>
<dbReference type="InterPro" id="IPR000249">
    <property type="entry name" value="BMC_dom"/>
</dbReference>
<sequence length="89" mass="9319">MMKQALGMIETRSLVAAIQAADTMVKSADVKIVDLNYVGSGIISVIVSGEVAAVQAAVANGRETAEELAEIISTNVIPRPHEEVGKILD</sequence>
<evidence type="ECO:0000256" key="1">
    <source>
        <dbReference type="PROSITE-ProRule" id="PRU01278"/>
    </source>
</evidence>
<comment type="caution">
    <text evidence="3">The sequence shown here is derived from an EMBL/GenBank/DDBJ whole genome shotgun (WGS) entry which is preliminary data.</text>
</comment>
<comment type="similarity">
    <text evidence="1">Belongs to the bacterial microcompartments protein family.</text>
</comment>
<gene>
    <name evidence="3" type="ORF">KQI88_07085</name>
</gene>
<dbReference type="InterPro" id="IPR044872">
    <property type="entry name" value="CcmK/CsoS1_BMC"/>
</dbReference>
<evidence type="ECO:0000259" key="2">
    <source>
        <dbReference type="PROSITE" id="PS51930"/>
    </source>
</evidence>